<feature type="binding site" evidence="8">
    <location>
        <position position="207"/>
    </location>
    <ligand>
        <name>[4Fe-4S] cluster</name>
        <dbReference type="ChEBI" id="CHEBI:49883"/>
        <label>2</label>
        <note>4Fe-4S-S-AdoMet</note>
    </ligand>
</feature>
<dbReference type="Gene3D" id="3.80.30.20">
    <property type="entry name" value="tm_1862 like domain"/>
    <property type="match status" value="1"/>
</dbReference>
<dbReference type="PANTHER" id="PTHR43837:SF1">
    <property type="entry name" value="RIBOSOMAL PROTEIN US12 METHYLTHIOTRANSFERASE RIMO"/>
    <property type="match status" value="1"/>
</dbReference>
<dbReference type="InterPro" id="IPR005840">
    <property type="entry name" value="Ribosomal_uS12_MeSTrfase_RimO"/>
</dbReference>
<feature type="binding site" evidence="8">
    <location>
        <position position="128"/>
    </location>
    <ligand>
        <name>[4Fe-4S] cluster</name>
        <dbReference type="ChEBI" id="CHEBI:49883"/>
        <label>1</label>
    </ligand>
</feature>
<feature type="binding site" evidence="8">
    <location>
        <position position="94"/>
    </location>
    <ligand>
        <name>[4Fe-4S] cluster</name>
        <dbReference type="ChEBI" id="CHEBI:49883"/>
        <label>1</label>
    </ligand>
</feature>
<dbReference type="SFLD" id="SFLDG01061">
    <property type="entry name" value="methylthiotransferase"/>
    <property type="match status" value="1"/>
</dbReference>
<keyword evidence="12" id="KW-0687">Ribonucleoprotein</keyword>
<evidence type="ECO:0000256" key="7">
    <source>
        <dbReference type="ARBA" id="ARBA00023014"/>
    </source>
</evidence>
<keyword evidence="7 8" id="KW-0411">Iron-sulfur</keyword>
<keyword evidence="3 8" id="KW-0808">Transferase</keyword>
<evidence type="ECO:0000313" key="12">
    <source>
        <dbReference type="EMBL" id="MEK9502158.1"/>
    </source>
</evidence>
<feature type="domain" description="Radical SAM core" evidence="11">
    <location>
        <begin position="186"/>
        <end position="426"/>
    </location>
</feature>
<keyword evidence="12" id="KW-0689">Ribosomal protein</keyword>
<feature type="binding site" evidence="8">
    <location>
        <position position="200"/>
    </location>
    <ligand>
        <name>[4Fe-4S] cluster</name>
        <dbReference type="ChEBI" id="CHEBI:49883"/>
        <label>2</label>
        <note>4Fe-4S-S-AdoMet</note>
    </ligand>
</feature>
<evidence type="ECO:0000256" key="2">
    <source>
        <dbReference type="ARBA" id="ARBA00022490"/>
    </source>
</evidence>
<keyword evidence="4 8" id="KW-0949">S-adenosyl-L-methionine</keyword>
<dbReference type="Pfam" id="PF04055">
    <property type="entry name" value="Radical_SAM"/>
    <property type="match status" value="1"/>
</dbReference>
<comment type="similarity">
    <text evidence="8">Belongs to the methylthiotransferase family. RimO subfamily.</text>
</comment>
<dbReference type="EC" id="2.8.4.4" evidence="8"/>
<keyword evidence="13" id="KW-1185">Reference proteome</keyword>
<evidence type="ECO:0000256" key="8">
    <source>
        <dbReference type="HAMAP-Rule" id="MF_01865"/>
    </source>
</evidence>
<evidence type="ECO:0000259" key="11">
    <source>
        <dbReference type="PROSITE" id="PS51918"/>
    </source>
</evidence>
<reference evidence="12 13" key="1">
    <citation type="submission" date="2024-02" db="EMBL/GenBank/DDBJ databases">
        <title>A novel Gemmatimonadota bacterium.</title>
        <authorList>
            <person name="Du Z.-J."/>
            <person name="Ye Y.-Q."/>
        </authorList>
    </citation>
    <scope>NUCLEOTIDE SEQUENCE [LARGE SCALE GENOMIC DNA]</scope>
    <source>
        <strain evidence="12 13">DH-20</strain>
    </source>
</reference>
<dbReference type="PANTHER" id="PTHR43837">
    <property type="entry name" value="RIBOSOMAL PROTEIN S12 METHYLTHIOTRANSFERASE RIMO"/>
    <property type="match status" value="1"/>
</dbReference>
<dbReference type="InterPro" id="IPR020612">
    <property type="entry name" value="Methylthiotransferase_CS"/>
</dbReference>
<dbReference type="CDD" id="cd01335">
    <property type="entry name" value="Radical_SAM"/>
    <property type="match status" value="1"/>
</dbReference>
<organism evidence="12 13">
    <name type="scientific">Gaopeijia maritima</name>
    <dbReference type="NCBI Taxonomy" id="3119007"/>
    <lineage>
        <taxon>Bacteria</taxon>
        <taxon>Pseudomonadati</taxon>
        <taxon>Gemmatimonadota</taxon>
        <taxon>Longimicrobiia</taxon>
        <taxon>Gaopeijiales</taxon>
        <taxon>Gaopeijiaceae</taxon>
        <taxon>Gaopeijia</taxon>
    </lineage>
</organism>
<comment type="catalytic activity">
    <reaction evidence="8">
        <text>L-aspartate(89)-[ribosomal protein uS12]-hydrogen + (sulfur carrier)-SH + AH2 + 2 S-adenosyl-L-methionine = 3-methylsulfanyl-L-aspartate(89)-[ribosomal protein uS12]-hydrogen + (sulfur carrier)-H + 5'-deoxyadenosine + L-methionine + A + S-adenosyl-L-homocysteine + 2 H(+)</text>
        <dbReference type="Rhea" id="RHEA:37087"/>
        <dbReference type="Rhea" id="RHEA-COMP:10460"/>
        <dbReference type="Rhea" id="RHEA-COMP:10461"/>
        <dbReference type="Rhea" id="RHEA-COMP:14737"/>
        <dbReference type="Rhea" id="RHEA-COMP:14739"/>
        <dbReference type="ChEBI" id="CHEBI:13193"/>
        <dbReference type="ChEBI" id="CHEBI:15378"/>
        <dbReference type="ChEBI" id="CHEBI:17319"/>
        <dbReference type="ChEBI" id="CHEBI:17499"/>
        <dbReference type="ChEBI" id="CHEBI:29917"/>
        <dbReference type="ChEBI" id="CHEBI:29961"/>
        <dbReference type="ChEBI" id="CHEBI:57844"/>
        <dbReference type="ChEBI" id="CHEBI:57856"/>
        <dbReference type="ChEBI" id="CHEBI:59789"/>
        <dbReference type="ChEBI" id="CHEBI:64428"/>
        <dbReference type="ChEBI" id="CHEBI:73599"/>
        <dbReference type="EC" id="2.8.4.4"/>
    </reaction>
</comment>
<evidence type="ECO:0000259" key="9">
    <source>
        <dbReference type="PROSITE" id="PS50926"/>
    </source>
</evidence>
<dbReference type="GO" id="GO:0005840">
    <property type="term" value="C:ribosome"/>
    <property type="evidence" value="ECO:0007669"/>
    <property type="project" value="UniProtKB-KW"/>
</dbReference>
<dbReference type="InterPro" id="IPR012340">
    <property type="entry name" value="NA-bd_OB-fold"/>
</dbReference>
<evidence type="ECO:0000256" key="1">
    <source>
        <dbReference type="ARBA" id="ARBA00022485"/>
    </source>
</evidence>
<feature type="binding site" evidence="8">
    <location>
        <position position="58"/>
    </location>
    <ligand>
        <name>[4Fe-4S] cluster</name>
        <dbReference type="ChEBI" id="CHEBI:49883"/>
        <label>1</label>
    </ligand>
</feature>
<feature type="domain" description="TRAM" evidence="9">
    <location>
        <begin position="429"/>
        <end position="504"/>
    </location>
</feature>
<proteinExistence type="inferred from homology"/>
<keyword evidence="2 8" id="KW-0963">Cytoplasm</keyword>
<dbReference type="RefSeq" id="WP_405276617.1">
    <property type="nucleotide sequence ID" value="NZ_CP144380.1"/>
</dbReference>
<keyword evidence="6 8" id="KW-0408">Iron</keyword>
<feature type="binding site" evidence="8">
    <location>
        <position position="204"/>
    </location>
    <ligand>
        <name>[4Fe-4S] cluster</name>
        <dbReference type="ChEBI" id="CHEBI:49883"/>
        <label>2</label>
        <note>4Fe-4S-S-AdoMet</note>
    </ligand>
</feature>
<dbReference type="InterPro" id="IPR007197">
    <property type="entry name" value="rSAM"/>
</dbReference>
<gene>
    <name evidence="8 12" type="primary">rimO</name>
    <name evidence="12" type="ORF">WI372_14290</name>
</gene>
<comment type="caution">
    <text evidence="12">The sequence shown here is derived from an EMBL/GenBank/DDBJ whole genome shotgun (WGS) entry which is preliminary data.</text>
</comment>
<dbReference type="EMBL" id="JBBHLI010000009">
    <property type="protein sequence ID" value="MEK9502158.1"/>
    <property type="molecule type" value="Genomic_DNA"/>
</dbReference>
<name>A0ABU9EBQ5_9BACT</name>
<comment type="subcellular location">
    <subcellularLocation>
        <location evidence="8">Cytoplasm</location>
    </subcellularLocation>
</comment>
<sequence>MSAPVRGNVGRIRELPVFPVTSGPVRPGVDPSVAPVSFEPPVEGPDDGLRIALITLGCDKNTVDSERMMAALVGHGARVGVDPEEADVVIVNTCGFIDAAKEQSIETLLEACELKSQGELRAVVAVGCMVQRYQDDLEREIPEVDLFMGLTELQGLVPELRSRGLLPDEAPDLVPLMERPLRILTGESRHTSFLKISEGCDHTCAFCAIPMMRGLHRSAPLDELVAEAQGLAGAGVREINVISQDTTWYGRDLRRRDPSAPLLPDLLRALLERTEVDWYRLFYMYPSGITPELVELLAGSAERSTGPRLVPYLDLPLQHGSDRVLKAMRRPERRDSIREKVRWLRDAVPGITLRTTVIVGFPGETDDDFRELVDLLEEIEFDRVGAFPYSIEDGTRAAEMPDQVDDDVKRDRLEELLDVQRGISFEKNLDQIGARHRVLVDRVLGEDDADPDFVAIGRTEGQAVDVDGSTQLLGADGWSPEAGRFVEVEIVDALDYDLIAKVVTT</sequence>
<comment type="cofactor">
    <cofactor evidence="8">
        <name>[4Fe-4S] cluster</name>
        <dbReference type="ChEBI" id="CHEBI:49883"/>
    </cofactor>
    <text evidence="8">Binds 2 [4Fe-4S] clusters. One cluster is coordinated with 3 cysteines and an exchangeable S-adenosyl-L-methionine.</text>
</comment>
<keyword evidence="1 8" id="KW-0004">4Fe-4S</keyword>
<evidence type="ECO:0000256" key="4">
    <source>
        <dbReference type="ARBA" id="ARBA00022691"/>
    </source>
</evidence>
<comment type="function">
    <text evidence="8">Catalyzes the methylthiolation of an aspartic acid residue of ribosomal protein uS12.</text>
</comment>
<dbReference type="InterPro" id="IPR013848">
    <property type="entry name" value="Methylthiotransferase_N"/>
</dbReference>
<dbReference type="InterPro" id="IPR005839">
    <property type="entry name" value="Methylthiotransferase"/>
</dbReference>
<dbReference type="SFLD" id="SFLDG01082">
    <property type="entry name" value="B12-binding_domain_containing"/>
    <property type="match status" value="1"/>
</dbReference>
<dbReference type="InterPro" id="IPR058240">
    <property type="entry name" value="rSAM_sf"/>
</dbReference>
<dbReference type="HAMAP" id="MF_01865">
    <property type="entry name" value="MTTase_RimO"/>
    <property type="match status" value="1"/>
</dbReference>
<feature type="domain" description="MTTase N-terminal" evidence="10">
    <location>
        <begin position="49"/>
        <end position="166"/>
    </location>
</feature>
<dbReference type="PROSITE" id="PS01278">
    <property type="entry name" value="MTTASE_RADICAL"/>
    <property type="match status" value="1"/>
</dbReference>
<dbReference type="SUPFAM" id="SSF102114">
    <property type="entry name" value="Radical SAM enzymes"/>
    <property type="match status" value="1"/>
</dbReference>
<dbReference type="SMART" id="SM00729">
    <property type="entry name" value="Elp3"/>
    <property type="match status" value="1"/>
</dbReference>
<dbReference type="PROSITE" id="PS51918">
    <property type="entry name" value="RADICAL_SAM"/>
    <property type="match status" value="1"/>
</dbReference>
<dbReference type="Gene3D" id="2.40.50.140">
    <property type="entry name" value="Nucleic acid-binding proteins"/>
    <property type="match status" value="1"/>
</dbReference>
<evidence type="ECO:0000313" key="13">
    <source>
        <dbReference type="Proteomes" id="UP001484239"/>
    </source>
</evidence>
<evidence type="ECO:0000259" key="10">
    <source>
        <dbReference type="PROSITE" id="PS51449"/>
    </source>
</evidence>
<dbReference type="InterPro" id="IPR023404">
    <property type="entry name" value="rSAM_horseshoe"/>
</dbReference>
<dbReference type="Gene3D" id="3.40.50.12160">
    <property type="entry name" value="Methylthiotransferase, N-terminal domain"/>
    <property type="match status" value="1"/>
</dbReference>
<dbReference type="PROSITE" id="PS50926">
    <property type="entry name" value="TRAM"/>
    <property type="match status" value="1"/>
</dbReference>
<dbReference type="InterPro" id="IPR006638">
    <property type="entry name" value="Elp3/MiaA/NifB-like_rSAM"/>
</dbReference>
<evidence type="ECO:0000256" key="3">
    <source>
        <dbReference type="ARBA" id="ARBA00022679"/>
    </source>
</evidence>
<evidence type="ECO:0000256" key="5">
    <source>
        <dbReference type="ARBA" id="ARBA00022723"/>
    </source>
</evidence>
<protein>
    <recommendedName>
        <fullName evidence="8">Ribosomal protein uS12 methylthiotransferase RimO</fullName>
        <shortName evidence="8">uS12 MTTase</shortName>
        <shortName evidence="8">uS12 methylthiotransferase</shortName>
        <ecNumber evidence="8">2.8.4.4</ecNumber>
    </recommendedName>
    <alternativeName>
        <fullName evidence="8">Ribosomal protein uS12 (aspartate-C(3))-methylthiotransferase</fullName>
    </alternativeName>
    <alternativeName>
        <fullName evidence="8">Ribosome maturation factor RimO</fullName>
    </alternativeName>
</protein>
<dbReference type="Pfam" id="PF18693">
    <property type="entry name" value="TRAM_2"/>
    <property type="match status" value="1"/>
</dbReference>
<keyword evidence="5 8" id="KW-0479">Metal-binding</keyword>
<dbReference type="NCBIfam" id="TIGR00089">
    <property type="entry name" value="MiaB/RimO family radical SAM methylthiotransferase"/>
    <property type="match status" value="1"/>
</dbReference>
<dbReference type="Pfam" id="PF00919">
    <property type="entry name" value="UPF0004"/>
    <property type="match status" value="1"/>
</dbReference>
<evidence type="ECO:0000256" key="6">
    <source>
        <dbReference type="ARBA" id="ARBA00023004"/>
    </source>
</evidence>
<dbReference type="InterPro" id="IPR038135">
    <property type="entry name" value="Methylthiotransferase_N_sf"/>
</dbReference>
<dbReference type="Proteomes" id="UP001484239">
    <property type="component" value="Unassembled WGS sequence"/>
</dbReference>
<dbReference type="InterPro" id="IPR002792">
    <property type="entry name" value="TRAM_dom"/>
</dbReference>
<dbReference type="SFLD" id="SFLDF00274">
    <property type="entry name" value="ribosomal_protein_S12_methylth"/>
    <property type="match status" value="1"/>
</dbReference>
<dbReference type="GO" id="GO:0103039">
    <property type="term" value="F:protein methylthiotransferase activity"/>
    <property type="evidence" value="ECO:0007669"/>
    <property type="project" value="UniProtKB-EC"/>
</dbReference>
<dbReference type="SFLD" id="SFLDS00029">
    <property type="entry name" value="Radical_SAM"/>
    <property type="match status" value="1"/>
</dbReference>
<accession>A0ABU9EBQ5</accession>
<dbReference type="PROSITE" id="PS51449">
    <property type="entry name" value="MTTASE_N"/>
    <property type="match status" value="1"/>
</dbReference>
<dbReference type="NCBIfam" id="TIGR01125">
    <property type="entry name" value="30S ribosomal protein S12 methylthiotransferase RimO"/>
    <property type="match status" value="1"/>
</dbReference>